<proteinExistence type="predicted"/>
<evidence type="ECO:0000313" key="2">
    <source>
        <dbReference type="EMBL" id="KIG11910.1"/>
    </source>
</evidence>
<feature type="chain" id="PRO_5002146825" evidence="1">
    <location>
        <begin position="39"/>
        <end position="186"/>
    </location>
</feature>
<accession>A0A0C2CQB5</accession>
<name>A0A0C2CQB5_9BACT</name>
<keyword evidence="1" id="KW-0732">Signal</keyword>
<protein>
    <submittedName>
        <fullName evidence="2">Uncharacterized protein</fullName>
    </submittedName>
</protein>
<feature type="signal peptide" evidence="1">
    <location>
        <begin position="1"/>
        <end position="38"/>
    </location>
</feature>
<dbReference type="AlphaFoldDB" id="A0A0C2CQB5"/>
<organism evidence="2 3">
    <name type="scientific">Enhygromyxa salina</name>
    <dbReference type="NCBI Taxonomy" id="215803"/>
    <lineage>
        <taxon>Bacteria</taxon>
        <taxon>Pseudomonadati</taxon>
        <taxon>Myxococcota</taxon>
        <taxon>Polyangia</taxon>
        <taxon>Nannocystales</taxon>
        <taxon>Nannocystaceae</taxon>
        <taxon>Enhygromyxa</taxon>
    </lineage>
</organism>
<dbReference type="Proteomes" id="UP000031599">
    <property type="component" value="Unassembled WGS sequence"/>
</dbReference>
<dbReference type="EMBL" id="JMCC02000165">
    <property type="protein sequence ID" value="KIG11910.1"/>
    <property type="molecule type" value="Genomic_DNA"/>
</dbReference>
<reference evidence="2 3" key="1">
    <citation type="submission" date="2014-12" db="EMBL/GenBank/DDBJ databases">
        <title>Genome assembly of Enhygromyxa salina DSM 15201.</title>
        <authorList>
            <person name="Sharma G."/>
            <person name="Subramanian S."/>
        </authorList>
    </citation>
    <scope>NUCLEOTIDE SEQUENCE [LARGE SCALE GENOMIC DNA]</scope>
    <source>
        <strain evidence="2 3">DSM 15201</strain>
    </source>
</reference>
<sequence>MYIEIMLHTKQLFSIIALVAPFAIAAVATSMSSSSAVAAVQGPDLCIATGIDARPDDDKVGRGGCVYAAPDAPVLEADVCWDGKLATLKGTAPCLGYKRAYHVRHGEVLDPQTGEVAAYAPLADTCGIVPCSQMFQPVPVEDGTACCDPKTGDCFAPDANGNCTVGDITWCKELEKHNDGTVTCYE</sequence>
<evidence type="ECO:0000256" key="1">
    <source>
        <dbReference type="SAM" id="SignalP"/>
    </source>
</evidence>
<evidence type="ECO:0000313" key="3">
    <source>
        <dbReference type="Proteomes" id="UP000031599"/>
    </source>
</evidence>
<gene>
    <name evidence="2" type="ORF">DB30_02293</name>
</gene>
<comment type="caution">
    <text evidence="2">The sequence shown here is derived from an EMBL/GenBank/DDBJ whole genome shotgun (WGS) entry which is preliminary data.</text>
</comment>